<protein>
    <recommendedName>
        <fullName evidence="4">Xylanase</fullName>
    </recommendedName>
</protein>
<dbReference type="InterPro" id="IPR038765">
    <property type="entry name" value="Papain-like_cys_pep_sf"/>
</dbReference>
<proteinExistence type="predicted"/>
<gene>
    <name evidence="2" type="ORF">SAMN02745202_00977</name>
</gene>
<dbReference type="Gene3D" id="1.10.3670.10">
    <property type="entry name" value="Putative xylanase like domain"/>
    <property type="match status" value="1"/>
</dbReference>
<dbReference type="AlphaFoldDB" id="A0A1T4N7U3"/>
<dbReference type="Gene3D" id="2.30.260.10">
    <property type="entry name" value="putative xylanase like domain"/>
    <property type="match status" value="1"/>
</dbReference>
<keyword evidence="1" id="KW-0732">Signal</keyword>
<dbReference type="Proteomes" id="UP000190065">
    <property type="component" value="Unassembled WGS sequence"/>
</dbReference>
<organism evidence="2 3">
    <name type="scientific">Segatella oulorum</name>
    <dbReference type="NCBI Taxonomy" id="28136"/>
    <lineage>
        <taxon>Bacteria</taxon>
        <taxon>Pseudomonadati</taxon>
        <taxon>Bacteroidota</taxon>
        <taxon>Bacteroidia</taxon>
        <taxon>Bacteroidales</taxon>
        <taxon>Prevotellaceae</taxon>
        <taxon>Segatella</taxon>
    </lineage>
</organism>
<evidence type="ECO:0008006" key="4">
    <source>
        <dbReference type="Google" id="ProtNLM"/>
    </source>
</evidence>
<dbReference type="InterPro" id="IPR010846">
    <property type="entry name" value="AmiA-like"/>
</dbReference>
<evidence type="ECO:0000313" key="2">
    <source>
        <dbReference type="EMBL" id="SJZ75350.1"/>
    </source>
</evidence>
<dbReference type="EMBL" id="FUXK01000009">
    <property type="protein sequence ID" value="SJZ75350.1"/>
    <property type="molecule type" value="Genomic_DNA"/>
</dbReference>
<feature type="signal peptide" evidence="1">
    <location>
        <begin position="1"/>
        <end position="21"/>
    </location>
</feature>
<sequence>MKCLKLLIVCCLMGATANAQSISYTRTDSLRVVHLLKLGHKQPADTNFMLFYARQLKGLPYVAQTLEIHANERLVINLRQLDCTTYVENVLALTRCAKHGQERFEDFCHCLQKIRYEDNQVHYTHRLHYFSEWIADNERIGLVKEVQTPNPPFAAQQQIKVDFMSTHAEKYPMLVQHPEWISPIAQREQKVNALTPRYIPTQAISNTPVCREAIHDGDILALVTNKPGLDISHVGIAVWHKDGLHLLNASLLQKRVVEDKQLLADYLRKRGAQLGIRVVRAL</sequence>
<name>A0A1T4N7U3_9BACT</name>
<dbReference type="RefSeq" id="WP_025070451.1">
    <property type="nucleotide sequence ID" value="NZ_FUXK01000009.1"/>
</dbReference>
<evidence type="ECO:0000313" key="3">
    <source>
        <dbReference type="Proteomes" id="UP000190065"/>
    </source>
</evidence>
<dbReference type="eggNOG" id="COG0657">
    <property type="taxonomic scope" value="Bacteria"/>
</dbReference>
<feature type="chain" id="PRO_5010520823" description="Xylanase" evidence="1">
    <location>
        <begin position="22"/>
        <end position="282"/>
    </location>
</feature>
<dbReference type="STRING" id="28136.SAMN02745202_00977"/>
<reference evidence="2 3" key="1">
    <citation type="submission" date="2017-02" db="EMBL/GenBank/DDBJ databases">
        <authorList>
            <person name="Peterson S.W."/>
        </authorList>
    </citation>
    <scope>NUCLEOTIDE SEQUENCE [LARGE SCALE GENOMIC DNA]</scope>
    <source>
        <strain evidence="2 3">ATCC 43324</strain>
    </source>
</reference>
<dbReference type="Pfam" id="PF07313">
    <property type="entry name" value="AmiA-like"/>
    <property type="match status" value="1"/>
</dbReference>
<accession>A0A1T4N7U3</accession>
<dbReference type="SUPFAM" id="SSF54001">
    <property type="entry name" value="Cysteine proteinases"/>
    <property type="match status" value="1"/>
</dbReference>
<evidence type="ECO:0000256" key="1">
    <source>
        <dbReference type="SAM" id="SignalP"/>
    </source>
</evidence>